<evidence type="ECO:0000313" key="3">
    <source>
        <dbReference type="Proteomes" id="UP000036367"/>
    </source>
</evidence>
<dbReference type="EMBL" id="LECT01000016">
    <property type="protein sequence ID" value="KLU05955.1"/>
    <property type="molecule type" value="Genomic_DNA"/>
</dbReference>
<protein>
    <recommendedName>
        <fullName evidence="4">DUF4279 domain-containing protein</fullName>
    </recommendedName>
</protein>
<proteinExistence type="predicted"/>
<dbReference type="InterPro" id="IPR025459">
    <property type="entry name" value="DUF4279"/>
</dbReference>
<evidence type="ECO:0000313" key="2">
    <source>
        <dbReference type="EMBL" id="KLU05955.1"/>
    </source>
</evidence>
<feature type="region of interest" description="Disordered" evidence="1">
    <location>
        <begin position="1"/>
        <end position="31"/>
    </location>
</feature>
<gene>
    <name evidence="2" type="ORF">RISK_001806</name>
</gene>
<organism evidence="2 3">
    <name type="scientific">Rhodopirellula islandica</name>
    <dbReference type="NCBI Taxonomy" id="595434"/>
    <lineage>
        <taxon>Bacteria</taxon>
        <taxon>Pseudomonadati</taxon>
        <taxon>Planctomycetota</taxon>
        <taxon>Planctomycetia</taxon>
        <taxon>Pirellulales</taxon>
        <taxon>Pirellulaceae</taxon>
        <taxon>Rhodopirellula</taxon>
    </lineage>
</organism>
<dbReference type="RefSeq" id="WP_047813632.1">
    <property type="nucleotide sequence ID" value="NZ_LECT01000016.1"/>
</dbReference>
<dbReference type="AlphaFoldDB" id="A0A0J1BHE5"/>
<dbReference type="Proteomes" id="UP000036367">
    <property type="component" value="Unassembled WGS sequence"/>
</dbReference>
<sequence length="117" mass="12864">MLSPDEITSLLGVSPTKSQPAQPRPEGVRDVPSGWFLSSEGVLDSRDVRRHIDWIINQVGDRTGGFDSIRRAGGRADISCFWRAASFHGGPSIWPHQMTVLGSLGLELWFDVYLGGE</sequence>
<accession>A0A0J1BHE5</accession>
<name>A0A0J1BHE5_RHOIS</name>
<comment type="caution">
    <text evidence="2">The sequence shown here is derived from an EMBL/GenBank/DDBJ whole genome shotgun (WGS) entry which is preliminary data.</text>
</comment>
<evidence type="ECO:0000256" key="1">
    <source>
        <dbReference type="SAM" id="MobiDB-lite"/>
    </source>
</evidence>
<dbReference type="Pfam" id="PF14106">
    <property type="entry name" value="DUF4279"/>
    <property type="match status" value="1"/>
</dbReference>
<keyword evidence="3" id="KW-1185">Reference proteome</keyword>
<evidence type="ECO:0008006" key="4">
    <source>
        <dbReference type="Google" id="ProtNLM"/>
    </source>
</evidence>
<reference evidence="2" key="1">
    <citation type="submission" date="2015-05" db="EMBL/GenBank/DDBJ databases">
        <title>Permanent draft genome of Rhodopirellula islandicus K833.</title>
        <authorList>
            <person name="Kizina J."/>
            <person name="Richter M."/>
            <person name="Glockner F.O."/>
            <person name="Harder J."/>
        </authorList>
    </citation>
    <scope>NUCLEOTIDE SEQUENCE [LARGE SCALE GENOMIC DNA]</scope>
    <source>
        <strain evidence="2">K833</strain>
    </source>
</reference>
<dbReference type="OrthoDB" id="280641at2"/>